<sequence length="60" mass="6904">MTLDDLAARSGTFAMHLARLRDSRQPAWEVLEVPEADRRTLFYIMQRESLAALGERIKLS</sequence>
<name>A0A1I4IIT4_9GAMM</name>
<protein>
    <submittedName>
        <fullName evidence="1">Uncharacterized protein</fullName>
    </submittedName>
</protein>
<evidence type="ECO:0000313" key="2">
    <source>
        <dbReference type="Proteomes" id="UP000199579"/>
    </source>
</evidence>
<dbReference type="RefSeq" id="WP_090944672.1">
    <property type="nucleotide sequence ID" value="NZ_FOSX01000159.1"/>
</dbReference>
<organism evidence="1 2">
    <name type="scientific">Azotobacter beijerinckii</name>
    <dbReference type="NCBI Taxonomy" id="170623"/>
    <lineage>
        <taxon>Bacteria</taxon>
        <taxon>Pseudomonadati</taxon>
        <taxon>Pseudomonadota</taxon>
        <taxon>Gammaproteobacteria</taxon>
        <taxon>Pseudomonadales</taxon>
        <taxon>Pseudomonadaceae</taxon>
        <taxon>Azotobacter</taxon>
    </lineage>
</organism>
<accession>A0A1I4IIT4</accession>
<dbReference type="Proteomes" id="UP000199579">
    <property type="component" value="Unassembled WGS sequence"/>
</dbReference>
<dbReference type="EMBL" id="FOSX01000159">
    <property type="protein sequence ID" value="SFL53721.1"/>
    <property type="molecule type" value="Genomic_DNA"/>
</dbReference>
<reference evidence="1 2" key="1">
    <citation type="submission" date="2016-10" db="EMBL/GenBank/DDBJ databases">
        <authorList>
            <person name="de Groot N.N."/>
        </authorList>
    </citation>
    <scope>NUCLEOTIDE SEQUENCE [LARGE SCALE GENOMIC DNA]</scope>
    <source>
        <strain evidence="1 2">DSM 381</strain>
    </source>
</reference>
<evidence type="ECO:0000313" key="1">
    <source>
        <dbReference type="EMBL" id="SFL53721.1"/>
    </source>
</evidence>
<dbReference type="AlphaFoldDB" id="A0A1I4IIT4"/>
<proteinExistence type="predicted"/>
<gene>
    <name evidence="1" type="ORF">SAMN04244574_04602</name>
</gene>